<dbReference type="SUPFAM" id="SSF81383">
    <property type="entry name" value="F-box domain"/>
    <property type="match status" value="1"/>
</dbReference>
<dbReference type="Proteomes" id="UP001085076">
    <property type="component" value="Miscellaneous, Linkage group lg02"/>
</dbReference>
<evidence type="ECO:0000256" key="2">
    <source>
        <dbReference type="ARBA" id="ARBA00022737"/>
    </source>
</evidence>
<protein>
    <recommendedName>
        <fullName evidence="3">F-box domain-containing protein</fullName>
    </recommendedName>
</protein>
<dbReference type="OrthoDB" id="45365at2759"/>
<dbReference type="Gene3D" id="1.20.1280.50">
    <property type="match status" value="1"/>
</dbReference>
<dbReference type="EMBL" id="JAGGNH010000002">
    <property type="protein sequence ID" value="KAJ0980483.1"/>
    <property type="molecule type" value="Genomic_DNA"/>
</dbReference>
<dbReference type="InterPro" id="IPR001810">
    <property type="entry name" value="F-box_dom"/>
</dbReference>
<sequence length="111" mass="12809">MSLSPKFRLGITPAPSLSGLFSSPLLSDMEPSLGLEPLIPGLPDDLALHCLLRLPVNTHQRCRAVCRRWHHLLWTKDRFFTERKLLGLCSAWMFVFAFNRCTKRTQWQCDL</sequence>
<reference evidence="4" key="1">
    <citation type="submission" date="2021-03" db="EMBL/GenBank/DDBJ databases">
        <authorList>
            <person name="Li Z."/>
            <person name="Yang C."/>
        </authorList>
    </citation>
    <scope>NUCLEOTIDE SEQUENCE</scope>
    <source>
        <strain evidence="4">Dzin_1.0</strain>
        <tissue evidence="4">Leaf</tissue>
    </source>
</reference>
<evidence type="ECO:0000259" key="3">
    <source>
        <dbReference type="SMART" id="SM00256"/>
    </source>
</evidence>
<evidence type="ECO:0000313" key="5">
    <source>
        <dbReference type="Proteomes" id="UP001085076"/>
    </source>
</evidence>
<keyword evidence="5" id="KW-1185">Reference proteome</keyword>
<gene>
    <name evidence="4" type="ORF">J5N97_008738</name>
</gene>
<keyword evidence="1" id="KW-0880">Kelch repeat</keyword>
<dbReference type="Pfam" id="PF00646">
    <property type="entry name" value="F-box"/>
    <property type="match status" value="1"/>
</dbReference>
<proteinExistence type="predicted"/>
<dbReference type="PANTHER" id="PTHR46344:SF4">
    <property type="entry name" value="OS07G0153400 PROTEIN"/>
    <property type="match status" value="1"/>
</dbReference>
<dbReference type="InterPro" id="IPR036047">
    <property type="entry name" value="F-box-like_dom_sf"/>
</dbReference>
<feature type="domain" description="F-box" evidence="3">
    <location>
        <begin position="42"/>
        <end position="82"/>
    </location>
</feature>
<accession>A0A9D5CY13</accession>
<reference evidence="4" key="2">
    <citation type="journal article" date="2022" name="Hortic Res">
        <title>The genome of Dioscorea zingiberensis sheds light on the biosynthesis, origin and evolution of the medicinally important diosgenin saponins.</title>
        <authorList>
            <person name="Li Y."/>
            <person name="Tan C."/>
            <person name="Li Z."/>
            <person name="Guo J."/>
            <person name="Li S."/>
            <person name="Chen X."/>
            <person name="Wang C."/>
            <person name="Dai X."/>
            <person name="Yang H."/>
            <person name="Song W."/>
            <person name="Hou L."/>
            <person name="Xu J."/>
            <person name="Tong Z."/>
            <person name="Xu A."/>
            <person name="Yuan X."/>
            <person name="Wang W."/>
            <person name="Yang Q."/>
            <person name="Chen L."/>
            <person name="Sun Z."/>
            <person name="Wang K."/>
            <person name="Pan B."/>
            <person name="Chen J."/>
            <person name="Bao Y."/>
            <person name="Liu F."/>
            <person name="Qi X."/>
            <person name="Gang D.R."/>
            <person name="Wen J."/>
            <person name="Li J."/>
        </authorList>
    </citation>
    <scope>NUCLEOTIDE SEQUENCE</scope>
    <source>
        <strain evidence="4">Dzin_1.0</strain>
    </source>
</reference>
<dbReference type="AlphaFoldDB" id="A0A9D5CY13"/>
<dbReference type="PANTHER" id="PTHR46344">
    <property type="entry name" value="OS02G0202900 PROTEIN"/>
    <property type="match status" value="1"/>
</dbReference>
<name>A0A9D5CY13_9LILI</name>
<organism evidence="4 5">
    <name type="scientific">Dioscorea zingiberensis</name>
    <dbReference type="NCBI Taxonomy" id="325984"/>
    <lineage>
        <taxon>Eukaryota</taxon>
        <taxon>Viridiplantae</taxon>
        <taxon>Streptophyta</taxon>
        <taxon>Embryophyta</taxon>
        <taxon>Tracheophyta</taxon>
        <taxon>Spermatophyta</taxon>
        <taxon>Magnoliopsida</taxon>
        <taxon>Liliopsida</taxon>
        <taxon>Dioscoreales</taxon>
        <taxon>Dioscoreaceae</taxon>
        <taxon>Dioscorea</taxon>
    </lineage>
</organism>
<evidence type="ECO:0000313" key="4">
    <source>
        <dbReference type="EMBL" id="KAJ0980483.1"/>
    </source>
</evidence>
<comment type="caution">
    <text evidence="4">The sequence shown here is derived from an EMBL/GenBank/DDBJ whole genome shotgun (WGS) entry which is preliminary data.</text>
</comment>
<keyword evidence="2" id="KW-0677">Repeat</keyword>
<evidence type="ECO:0000256" key="1">
    <source>
        <dbReference type="ARBA" id="ARBA00022441"/>
    </source>
</evidence>
<dbReference type="SMART" id="SM00256">
    <property type="entry name" value="FBOX"/>
    <property type="match status" value="1"/>
</dbReference>